<keyword evidence="2" id="KW-0472">Membrane</keyword>
<feature type="transmembrane region" description="Helical" evidence="2">
    <location>
        <begin position="48"/>
        <end position="67"/>
    </location>
</feature>
<feature type="compositionally biased region" description="Low complexity" evidence="1">
    <location>
        <begin position="159"/>
        <end position="175"/>
    </location>
</feature>
<dbReference type="Proteomes" id="UP000293342">
    <property type="component" value="Unassembled WGS sequence"/>
</dbReference>
<evidence type="ECO:0000256" key="2">
    <source>
        <dbReference type="SAM" id="Phobius"/>
    </source>
</evidence>
<feature type="transmembrane region" description="Helical" evidence="2">
    <location>
        <begin position="7"/>
        <end position="28"/>
    </location>
</feature>
<gene>
    <name evidence="3" type="ORF">E0H75_39225</name>
</gene>
<feature type="transmembrane region" description="Helical" evidence="2">
    <location>
        <begin position="74"/>
        <end position="94"/>
    </location>
</feature>
<comment type="caution">
    <text evidence="3">The sequence shown here is derived from an EMBL/GenBank/DDBJ whole genome shotgun (WGS) entry which is preliminary data.</text>
</comment>
<name>A0A4R0J121_9ACTN</name>
<reference evidence="3 4" key="1">
    <citation type="submission" date="2019-02" db="EMBL/GenBank/DDBJ databases">
        <title>Kribbella capetownensis sp. nov. and Kribbella speibonae sp. nov., isolated from soil.</title>
        <authorList>
            <person name="Curtis S.M."/>
            <person name="Norton I."/>
            <person name="Everest G.J."/>
            <person name="Meyers P.R."/>
        </authorList>
    </citation>
    <scope>NUCLEOTIDE SEQUENCE [LARGE SCALE GENOMIC DNA]</scope>
    <source>
        <strain evidence="3 4">YM53</strain>
    </source>
</reference>
<evidence type="ECO:0000256" key="1">
    <source>
        <dbReference type="SAM" id="MobiDB-lite"/>
    </source>
</evidence>
<dbReference type="EMBL" id="SJKD01000013">
    <property type="protein sequence ID" value="TCC40101.1"/>
    <property type="molecule type" value="Genomic_DNA"/>
</dbReference>
<evidence type="ECO:0000313" key="4">
    <source>
        <dbReference type="Proteomes" id="UP000293342"/>
    </source>
</evidence>
<keyword evidence="2" id="KW-1133">Transmembrane helix</keyword>
<sequence length="217" mass="22637">MPAKPNPALGLVLGIIVGYAGIVGGSYAGTRLALARQVRFDSIIEHGLQWLLMLAAIAVIVGLLIAIRPIGAGVMVGAGGLMTVAGLVVLLAPIRSAYDVIKLFQLPGSRTVAYMLTDGSALFLGIVLLVGGIGRWVSDAKTARALRGESGGYNPALAPQPQQWGGYPGQQQQPPSTYPGQPPQAYQPGQQQDRQQPGAYPGQQPPGNTFPGQQPPR</sequence>
<dbReference type="RefSeq" id="WP_131518796.1">
    <property type="nucleotide sequence ID" value="NZ_SJKD01000013.1"/>
</dbReference>
<accession>A0A4R0J121</accession>
<keyword evidence="4" id="KW-1185">Reference proteome</keyword>
<feature type="transmembrane region" description="Helical" evidence="2">
    <location>
        <begin position="114"/>
        <end position="137"/>
    </location>
</feature>
<proteinExistence type="predicted"/>
<keyword evidence="2" id="KW-0812">Transmembrane</keyword>
<organism evidence="3 4">
    <name type="scientific">Kribbella capetownensis</name>
    <dbReference type="NCBI Taxonomy" id="1572659"/>
    <lineage>
        <taxon>Bacteria</taxon>
        <taxon>Bacillati</taxon>
        <taxon>Actinomycetota</taxon>
        <taxon>Actinomycetes</taxon>
        <taxon>Propionibacteriales</taxon>
        <taxon>Kribbellaceae</taxon>
        <taxon>Kribbella</taxon>
    </lineage>
</organism>
<evidence type="ECO:0000313" key="3">
    <source>
        <dbReference type="EMBL" id="TCC40101.1"/>
    </source>
</evidence>
<feature type="region of interest" description="Disordered" evidence="1">
    <location>
        <begin position="151"/>
        <end position="217"/>
    </location>
</feature>
<protein>
    <submittedName>
        <fullName evidence="3">Uncharacterized protein</fullName>
    </submittedName>
</protein>
<dbReference type="AlphaFoldDB" id="A0A4R0J121"/>
<feature type="compositionally biased region" description="Low complexity" evidence="1">
    <location>
        <begin position="183"/>
        <end position="207"/>
    </location>
</feature>